<dbReference type="AlphaFoldDB" id="A0A382ZW08"/>
<evidence type="ECO:0008006" key="2">
    <source>
        <dbReference type="Google" id="ProtNLM"/>
    </source>
</evidence>
<protein>
    <recommendedName>
        <fullName evidence="2">SurA N-terminal domain-containing protein</fullName>
    </recommendedName>
</protein>
<feature type="non-terminal residue" evidence="1">
    <location>
        <position position="176"/>
    </location>
</feature>
<dbReference type="EMBL" id="UINC01187071">
    <property type="protein sequence ID" value="SVD99593.1"/>
    <property type="molecule type" value="Genomic_DNA"/>
</dbReference>
<sequence length="176" mass="20306">MFRLVCLISFFIINLCFAQGKLDGIAAVVGDNVILHSDVLQQAQFMAIEQKIDPSKSPYLFEEIYLSSLNNIINQYVVLVIAEKDTNLIISNDEVDRALDQQIETFILRAGSEQLFLEMAGISMRQIKSDYWKDIRDMMMVERYQFTKIQNVDVSRVEVESFYSVYKDSIPSLPEQ</sequence>
<organism evidence="1">
    <name type="scientific">marine metagenome</name>
    <dbReference type="NCBI Taxonomy" id="408172"/>
    <lineage>
        <taxon>unclassified sequences</taxon>
        <taxon>metagenomes</taxon>
        <taxon>ecological metagenomes</taxon>
    </lineage>
</organism>
<gene>
    <name evidence="1" type="ORF">METZ01_LOCUS452447</name>
</gene>
<dbReference type="InterPro" id="IPR027304">
    <property type="entry name" value="Trigger_fact/SurA_dom_sf"/>
</dbReference>
<proteinExistence type="predicted"/>
<dbReference type="SUPFAM" id="SSF109998">
    <property type="entry name" value="Triger factor/SurA peptide-binding domain-like"/>
    <property type="match status" value="1"/>
</dbReference>
<dbReference type="Gene3D" id="1.10.4030.10">
    <property type="entry name" value="Porin chaperone SurA, peptide-binding domain"/>
    <property type="match status" value="1"/>
</dbReference>
<accession>A0A382ZW08</accession>
<name>A0A382ZW08_9ZZZZ</name>
<evidence type="ECO:0000313" key="1">
    <source>
        <dbReference type="EMBL" id="SVD99593.1"/>
    </source>
</evidence>
<reference evidence="1" key="1">
    <citation type="submission" date="2018-05" db="EMBL/GenBank/DDBJ databases">
        <authorList>
            <person name="Lanie J.A."/>
            <person name="Ng W.-L."/>
            <person name="Kazmierczak K.M."/>
            <person name="Andrzejewski T.M."/>
            <person name="Davidsen T.M."/>
            <person name="Wayne K.J."/>
            <person name="Tettelin H."/>
            <person name="Glass J.I."/>
            <person name="Rusch D."/>
            <person name="Podicherti R."/>
            <person name="Tsui H.-C.T."/>
            <person name="Winkler M.E."/>
        </authorList>
    </citation>
    <scope>NUCLEOTIDE SEQUENCE</scope>
</reference>